<dbReference type="STRING" id="1423750.FC89_GL000435"/>
<dbReference type="AlphaFoldDB" id="A0A0R1VNW2"/>
<reference evidence="2 3" key="1">
    <citation type="journal article" date="2015" name="Genome Announc.">
        <title>Expanding the biotechnology potential of lactobacilli through comparative genomics of 213 strains and associated genera.</title>
        <authorList>
            <person name="Sun Z."/>
            <person name="Harris H.M."/>
            <person name="McCann A."/>
            <person name="Guo C."/>
            <person name="Argimon S."/>
            <person name="Zhang W."/>
            <person name="Yang X."/>
            <person name="Jeffery I.B."/>
            <person name="Cooney J.C."/>
            <person name="Kagawa T.F."/>
            <person name="Liu W."/>
            <person name="Song Y."/>
            <person name="Salvetti E."/>
            <person name="Wrobel A."/>
            <person name="Rasinkangas P."/>
            <person name="Parkhill J."/>
            <person name="Rea M.C."/>
            <person name="O'Sullivan O."/>
            <person name="Ritari J."/>
            <person name="Douillard F.P."/>
            <person name="Paul Ross R."/>
            <person name="Yang R."/>
            <person name="Briner A.E."/>
            <person name="Felis G.E."/>
            <person name="de Vos W.M."/>
            <person name="Barrangou R."/>
            <person name="Klaenhammer T.R."/>
            <person name="Caufield P.W."/>
            <person name="Cui Y."/>
            <person name="Zhang H."/>
            <person name="O'Toole P.W."/>
        </authorList>
    </citation>
    <scope>NUCLEOTIDE SEQUENCE [LARGE SCALE GENOMIC DNA]</scope>
    <source>
        <strain evidence="2 3">DSM 18630</strain>
    </source>
</reference>
<protein>
    <recommendedName>
        <fullName evidence="4">Histidine ammonia-lyase</fullName>
    </recommendedName>
</protein>
<keyword evidence="3" id="KW-1185">Reference proteome</keyword>
<dbReference type="Gene3D" id="1.20.200.10">
    <property type="entry name" value="Fumarase/aspartase (Central domain)"/>
    <property type="match status" value="1"/>
</dbReference>
<dbReference type="CDD" id="cd00332">
    <property type="entry name" value="PAL-HAL"/>
    <property type="match status" value="1"/>
</dbReference>
<dbReference type="PATRIC" id="fig|1423750.3.peg.444"/>
<dbReference type="EMBL" id="AZGB01000009">
    <property type="protein sequence ID" value="KRM07119.1"/>
    <property type="molecule type" value="Genomic_DNA"/>
</dbReference>
<evidence type="ECO:0000313" key="2">
    <source>
        <dbReference type="EMBL" id="KRM07119.1"/>
    </source>
</evidence>
<proteinExistence type="predicted"/>
<keyword evidence="1" id="KW-0456">Lyase</keyword>
<gene>
    <name evidence="2" type="ORF">FC89_GL000435</name>
</gene>
<dbReference type="Proteomes" id="UP000051451">
    <property type="component" value="Unassembled WGS sequence"/>
</dbReference>
<accession>A0A0R1VNW2</accession>
<evidence type="ECO:0000313" key="3">
    <source>
        <dbReference type="Proteomes" id="UP000051451"/>
    </source>
</evidence>
<dbReference type="InterPro" id="IPR001106">
    <property type="entry name" value="Aromatic_Lyase"/>
</dbReference>
<organism evidence="2 3">
    <name type="scientific">Liquorilactobacillus ghanensis DSM 18630</name>
    <dbReference type="NCBI Taxonomy" id="1423750"/>
    <lineage>
        <taxon>Bacteria</taxon>
        <taxon>Bacillati</taxon>
        <taxon>Bacillota</taxon>
        <taxon>Bacilli</taxon>
        <taxon>Lactobacillales</taxon>
        <taxon>Lactobacillaceae</taxon>
        <taxon>Liquorilactobacillus</taxon>
    </lineage>
</organism>
<dbReference type="Pfam" id="PF00221">
    <property type="entry name" value="Lyase_aromatic"/>
    <property type="match status" value="1"/>
</dbReference>
<comment type="caution">
    <text evidence="2">The sequence shown here is derived from an EMBL/GenBank/DDBJ whole genome shotgun (WGS) entry which is preliminary data.</text>
</comment>
<name>A0A0R1VNW2_9LACO</name>
<dbReference type="InterPro" id="IPR008948">
    <property type="entry name" value="L-Aspartase-like"/>
</dbReference>
<dbReference type="SUPFAM" id="SSF48557">
    <property type="entry name" value="L-aspartase-like"/>
    <property type="match status" value="1"/>
</dbReference>
<dbReference type="Gene3D" id="1.10.275.10">
    <property type="entry name" value="Fumarase/aspartase (N-terminal domain)"/>
    <property type="match status" value="1"/>
</dbReference>
<dbReference type="PANTHER" id="PTHR10362">
    <property type="entry name" value="HISTIDINE AMMONIA-LYASE"/>
    <property type="match status" value="1"/>
</dbReference>
<evidence type="ECO:0008006" key="4">
    <source>
        <dbReference type="Google" id="ProtNLM"/>
    </source>
</evidence>
<dbReference type="InterPro" id="IPR024083">
    <property type="entry name" value="Fumarase/histidase_N"/>
</dbReference>
<evidence type="ECO:0000256" key="1">
    <source>
        <dbReference type="ARBA" id="ARBA00023239"/>
    </source>
</evidence>
<dbReference type="GO" id="GO:0016841">
    <property type="term" value="F:ammonia-lyase activity"/>
    <property type="evidence" value="ECO:0007669"/>
    <property type="project" value="UniProtKB-ARBA"/>
</dbReference>
<sequence length="536" mass="60151">MNYLRLLKTVVKQQRSGNLEFQSLFDGQEKNLKEVILKNSNISLTEFIAVAKYKAKVSFSDEYIEKVNSSYRALEKVGRKEKLYGINTGLGDNCEEIITSKQEETFQKNILRSHAVAIGEPLSFLETRAIMLMVLLNLGRGYSGVSIETLLVIKDMLNKGIYPYAPSEGSVGYLSVEAHMFLTLIGEGKIYVKGKLVNSKTVFERNKIKLSSLKRKEALSLVSGTTSVTGIAILSIYNMYINFENIKIGSALSFEGLQGSVNELDVDVLSLKNHAEQVEVASFITKLLHGSSNLTKTKNKRTQDPLSLRTLPQVLGAFDRIFKETIQSVYEELTSVSDNPVIISKENKYYVRMNGNFDASYVSLHLNALSIATVYLTNYIERISNRFLDTELSGFPAFLINNPGLNNGLMIVHYTLAGLLNDMKALATPSNISNNTMSADQEDVVTFAYSVAKRFYKMTEKLEYITAIWFLICKQGLSFMDEKSLAPIIQKVLGLMAEKVSPIKNDRLFYEDIERLKVMLSNSKIIDLVTSEIEND</sequence>